<evidence type="ECO:0000313" key="6">
    <source>
        <dbReference type="EMBL" id="CEL04484.1"/>
    </source>
</evidence>
<dbReference type="AlphaFoldDB" id="A0A0U5GUA0"/>
<evidence type="ECO:0000256" key="1">
    <source>
        <dbReference type="ARBA" id="ARBA00004141"/>
    </source>
</evidence>
<dbReference type="STRING" id="454130.A0A0U5GUA0"/>
<dbReference type="EMBL" id="CDMC01000004">
    <property type="protein sequence ID" value="CEL04484.1"/>
    <property type="molecule type" value="Genomic_DNA"/>
</dbReference>
<evidence type="ECO:0000256" key="4">
    <source>
        <dbReference type="ARBA" id="ARBA00023136"/>
    </source>
</evidence>
<dbReference type="OrthoDB" id="194139at2759"/>
<accession>A0A0U5GUA0</accession>
<protein>
    <recommendedName>
        <fullName evidence="8">Major facilitator superfamily (MFS) profile domain-containing protein</fullName>
    </recommendedName>
</protein>
<feature type="transmembrane region" description="Helical" evidence="5">
    <location>
        <begin position="382"/>
        <end position="400"/>
    </location>
</feature>
<feature type="transmembrane region" description="Helical" evidence="5">
    <location>
        <begin position="204"/>
        <end position="225"/>
    </location>
</feature>
<feature type="transmembrane region" description="Helical" evidence="5">
    <location>
        <begin position="231"/>
        <end position="251"/>
    </location>
</feature>
<keyword evidence="7" id="KW-1185">Reference proteome</keyword>
<proteinExistence type="predicted"/>
<feature type="transmembrane region" description="Helical" evidence="5">
    <location>
        <begin position="307"/>
        <end position="325"/>
    </location>
</feature>
<dbReference type="PANTHER" id="PTHR23507">
    <property type="entry name" value="ZGC:174356"/>
    <property type="match status" value="1"/>
</dbReference>
<name>A0A0U5GUA0_ASPCI</name>
<keyword evidence="4 5" id="KW-0472">Membrane</keyword>
<dbReference type="InterPro" id="IPR011701">
    <property type="entry name" value="MFS"/>
</dbReference>
<dbReference type="InterPro" id="IPR036259">
    <property type="entry name" value="MFS_trans_sf"/>
</dbReference>
<organism evidence="6 7">
    <name type="scientific">Aspergillus calidoustus</name>
    <dbReference type="NCBI Taxonomy" id="454130"/>
    <lineage>
        <taxon>Eukaryota</taxon>
        <taxon>Fungi</taxon>
        <taxon>Dikarya</taxon>
        <taxon>Ascomycota</taxon>
        <taxon>Pezizomycotina</taxon>
        <taxon>Eurotiomycetes</taxon>
        <taxon>Eurotiomycetidae</taxon>
        <taxon>Eurotiales</taxon>
        <taxon>Aspergillaceae</taxon>
        <taxon>Aspergillus</taxon>
        <taxon>Aspergillus subgen. Nidulantes</taxon>
    </lineage>
</organism>
<dbReference type="OMA" id="WFTPLFQ"/>
<gene>
    <name evidence="6" type="ORF">ASPCAL05613</name>
</gene>
<feature type="transmembrane region" description="Helical" evidence="5">
    <location>
        <begin position="473"/>
        <end position="498"/>
    </location>
</feature>
<feature type="transmembrane region" description="Helical" evidence="5">
    <location>
        <begin position="137"/>
        <end position="155"/>
    </location>
</feature>
<dbReference type="GO" id="GO:0016020">
    <property type="term" value="C:membrane"/>
    <property type="evidence" value="ECO:0007669"/>
    <property type="project" value="UniProtKB-SubCell"/>
</dbReference>
<dbReference type="Proteomes" id="UP000054771">
    <property type="component" value="Unassembled WGS sequence"/>
</dbReference>
<keyword evidence="3 5" id="KW-1133">Transmembrane helix</keyword>
<reference evidence="7" key="1">
    <citation type="journal article" date="2016" name="Genome Announc.">
        <title>Draft genome sequences of fungus Aspergillus calidoustus.</title>
        <authorList>
            <person name="Horn F."/>
            <person name="Linde J."/>
            <person name="Mattern D.J."/>
            <person name="Walther G."/>
            <person name="Guthke R."/>
            <person name="Scherlach K."/>
            <person name="Martin K."/>
            <person name="Brakhage A.A."/>
            <person name="Petzke L."/>
            <person name="Valiante V."/>
        </authorList>
    </citation>
    <scope>NUCLEOTIDE SEQUENCE [LARGE SCALE GENOMIC DNA]</scope>
    <source>
        <strain evidence="7">SF006504</strain>
    </source>
</reference>
<dbReference type="Pfam" id="PF07690">
    <property type="entry name" value="MFS_1"/>
    <property type="match status" value="1"/>
</dbReference>
<evidence type="ECO:0008006" key="8">
    <source>
        <dbReference type="Google" id="ProtNLM"/>
    </source>
</evidence>
<feature type="transmembrane region" description="Helical" evidence="5">
    <location>
        <begin position="167"/>
        <end position="192"/>
    </location>
</feature>
<dbReference type="PANTHER" id="PTHR23507:SF1">
    <property type="entry name" value="FI18259P1-RELATED"/>
    <property type="match status" value="1"/>
</dbReference>
<dbReference type="Gene3D" id="1.20.1250.20">
    <property type="entry name" value="MFS general substrate transporter like domains"/>
    <property type="match status" value="1"/>
</dbReference>
<feature type="transmembrane region" description="Helical" evidence="5">
    <location>
        <begin position="406"/>
        <end position="425"/>
    </location>
</feature>
<keyword evidence="2 5" id="KW-0812">Transmembrane</keyword>
<sequence length="501" mass="54044">MLISCPSSSPVSFFWYSLKTTDPTAMADETTPLLRVSPQRNSRQAHWILFVLSIVIVTIDFAGSLSVAPQTQILEDIICRDLHPDSIASSSSTCKDADVQSELSLIIGWTETFNQLPGIILALPFGFMADRVGRKKVTILSLVGLILQEVALRIICWNSPAIPPRAIWFTALFQICGGGAQIAASMVFTMLTDIYPVEKRTNKFFIIAAAALGTQIIANPISAWLMTRSPWLPYLLTLACEFFGLTVLLFIPETLPKNLHGDDETTSQSAADKGRSEGTQDSIFSTVFRSALTQLLRIREFIWNDKTVFAISAAFFAANVGDQALRLALQYASKRFGWSVAKASILLSLKGIINFVLLLLILPVISHLLTTYFRLAPIPKDLLIARTSAALLVIGFILMALAPEPILFIMGISILSLGWGFYAALRSVVSALVSEDHIGLLNTTIALVQGLGAVVAGPALAGAFNQGMRMGGAWIGLPYLVGAVLVGAAGGVTAVVSLESR</sequence>
<comment type="subcellular location">
    <subcellularLocation>
        <location evidence="1">Membrane</location>
        <topology evidence="1">Multi-pass membrane protein</topology>
    </subcellularLocation>
</comment>
<evidence type="ECO:0000256" key="2">
    <source>
        <dbReference type="ARBA" id="ARBA00022692"/>
    </source>
</evidence>
<feature type="transmembrane region" description="Helical" evidence="5">
    <location>
        <begin position="47"/>
        <end position="68"/>
    </location>
</feature>
<feature type="transmembrane region" description="Helical" evidence="5">
    <location>
        <begin position="345"/>
        <end position="370"/>
    </location>
</feature>
<evidence type="ECO:0000313" key="7">
    <source>
        <dbReference type="Proteomes" id="UP000054771"/>
    </source>
</evidence>
<dbReference type="SUPFAM" id="SSF103473">
    <property type="entry name" value="MFS general substrate transporter"/>
    <property type="match status" value="1"/>
</dbReference>
<feature type="transmembrane region" description="Helical" evidence="5">
    <location>
        <begin position="437"/>
        <end position="461"/>
    </location>
</feature>
<dbReference type="GO" id="GO:0022857">
    <property type="term" value="F:transmembrane transporter activity"/>
    <property type="evidence" value="ECO:0007669"/>
    <property type="project" value="InterPro"/>
</dbReference>
<evidence type="ECO:0000256" key="5">
    <source>
        <dbReference type="SAM" id="Phobius"/>
    </source>
</evidence>
<evidence type="ECO:0000256" key="3">
    <source>
        <dbReference type="ARBA" id="ARBA00022989"/>
    </source>
</evidence>